<organism evidence="2 3">
    <name type="scientific">Cutaneotrichosporon oleaginosum</name>
    <dbReference type="NCBI Taxonomy" id="879819"/>
    <lineage>
        <taxon>Eukaryota</taxon>
        <taxon>Fungi</taxon>
        <taxon>Dikarya</taxon>
        <taxon>Basidiomycota</taxon>
        <taxon>Agaricomycotina</taxon>
        <taxon>Tremellomycetes</taxon>
        <taxon>Trichosporonales</taxon>
        <taxon>Trichosporonaceae</taxon>
        <taxon>Cutaneotrichosporon</taxon>
    </lineage>
</organism>
<dbReference type="EMBL" id="KQ087202">
    <property type="protein sequence ID" value="KLT42768.1"/>
    <property type="molecule type" value="Genomic_DNA"/>
</dbReference>
<dbReference type="InterPro" id="IPR036291">
    <property type="entry name" value="NAD(P)-bd_dom_sf"/>
</dbReference>
<dbReference type="GO" id="GO:0016491">
    <property type="term" value="F:oxidoreductase activity"/>
    <property type="evidence" value="ECO:0007669"/>
    <property type="project" value="InterPro"/>
</dbReference>
<dbReference type="InterPro" id="IPR020843">
    <property type="entry name" value="ER"/>
</dbReference>
<dbReference type="InterPro" id="IPR050700">
    <property type="entry name" value="YIM1/Zinc_Alcohol_DH_Fams"/>
</dbReference>
<evidence type="ECO:0000313" key="3">
    <source>
        <dbReference type="Proteomes" id="UP000053611"/>
    </source>
</evidence>
<dbReference type="Proteomes" id="UP000053611">
    <property type="component" value="Unassembled WGS sequence"/>
</dbReference>
<dbReference type="SMART" id="SM00829">
    <property type="entry name" value="PKS_ER"/>
    <property type="match status" value="1"/>
</dbReference>
<dbReference type="SUPFAM" id="SSF50129">
    <property type="entry name" value="GroES-like"/>
    <property type="match status" value="1"/>
</dbReference>
<protein>
    <submittedName>
        <fullName evidence="2">NAD(P)-binding protein</fullName>
    </submittedName>
</protein>
<dbReference type="Gene3D" id="3.40.50.720">
    <property type="entry name" value="NAD(P)-binding Rossmann-like Domain"/>
    <property type="match status" value="1"/>
</dbReference>
<dbReference type="RefSeq" id="XP_018279259.1">
    <property type="nucleotide sequence ID" value="XM_018427412.1"/>
</dbReference>
<dbReference type="InterPro" id="IPR011032">
    <property type="entry name" value="GroES-like_sf"/>
</dbReference>
<name>A0A0J0XNV3_9TREE</name>
<dbReference type="Gene3D" id="3.90.180.10">
    <property type="entry name" value="Medium-chain alcohol dehydrogenases, catalytic domain"/>
    <property type="match status" value="1"/>
</dbReference>
<evidence type="ECO:0000313" key="2">
    <source>
        <dbReference type="EMBL" id="KLT42768.1"/>
    </source>
</evidence>
<dbReference type="PANTHER" id="PTHR11695:SF647">
    <property type="entry name" value="ENOYL REDUCTASE (ER) DOMAIN-CONTAINING PROTEIN"/>
    <property type="match status" value="1"/>
</dbReference>
<dbReference type="Pfam" id="PF13602">
    <property type="entry name" value="ADH_zinc_N_2"/>
    <property type="match status" value="1"/>
</dbReference>
<dbReference type="GeneID" id="28988015"/>
<dbReference type="GO" id="GO:0005739">
    <property type="term" value="C:mitochondrion"/>
    <property type="evidence" value="ECO:0007669"/>
    <property type="project" value="TreeGrafter"/>
</dbReference>
<dbReference type="PANTHER" id="PTHR11695">
    <property type="entry name" value="ALCOHOL DEHYDROGENASE RELATED"/>
    <property type="match status" value="1"/>
</dbReference>
<feature type="domain" description="Enoyl reductase (ER)" evidence="1">
    <location>
        <begin position="13"/>
        <end position="314"/>
    </location>
</feature>
<dbReference type="OrthoDB" id="3509362at2759"/>
<accession>A0A0J0XNV3</accession>
<reference evidence="2 3" key="1">
    <citation type="submission" date="2015-03" db="EMBL/GenBank/DDBJ databases">
        <title>Genomics and transcriptomics of the oil-accumulating basidiomycete yeast T. oleaginosus allow insights into substrate utilization and the diverse evolutionary trajectories of mating systems in fungi.</title>
        <authorList>
            <consortium name="DOE Joint Genome Institute"/>
            <person name="Kourist R."/>
            <person name="Kracht O."/>
            <person name="Bracharz F."/>
            <person name="Lipzen A."/>
            <person name="Nolan M."/>
            <person name="Ohm R."/>
            <person name="Grigoriev I."/>
            <person name="Sun S."/>
            <person name="Heitman J."/>
            <person name="Bruck T."/>
            <person name="Nowrousian M."/>
        </authorList>
    </citation>
    <scope>NUCLEOTIDE SEQUENCE [LARGE SCALE GENOMIC DNA]</scope>
    <source>
        <strain evidence="2 3">IBC0246</strain>
    </source>
</reference>
<dbReference type="CDD" id="cd05289">
    <property type="entry name" value="MDR_like_2"/>
    <property type="match status" value="1"/>
</dbReference>
<gene>
    <name evidence="2" type="ORF">CC85DRAFT_78849</name>
</gene>
<keyword evidence="3" id="KW-1185">Reference proteome</keyword>
<sequence length="320" mass="33450">MSHDGLALIQPDAAKRHLEMANLPLLPAAEDAYVVAVRASAACRGELGWENADPHLFTHRPQRVPGPEGAGVVVTAPAGAEFQAGDEIMWALDAWASGSMREYTAVPVGAAARRPKVSWAEAAAIPLSAETAWQGLFEQGGLKAVFDGQANAGKRVLVTGASGSVGLWALRFGSAAGAYMVGVGSGARAGEMRANGAAEVVDYTTTSVGEWARPGQIDLVLDCSGIDQVGAWAALRDGGTFLSVVTDPVETQPEGKKATAQWYLVRTRVPELAQIADLVDERGWLPAIDSVHEFNAFQAAYDRVDGVATGKVVVSISADS</sequence>
<dbReference type="STRING" id="879819.A0A0J0XNV3"/>
<dbReference type="SUPFAM" id="SSF51735">
    <property type="entry name" value="NAD(P)-binding Rossmann-fold domains"/>
    <property type="match status" value="1"/>
</dbReference>
<dbReference type="AlphaFoldDB" id="A0A0J0XNV3"/>
<proteinExistence type="predicted"/>
<evidence type="ECO:0000259" key="1">
    <source>
        <dbReference type="SMART" id="SM00829"/>
    </source>
</evidence>